<organism evidence="2 3">
    <name type="scientific">Ohtaekwangia koreensis</name>
    <dbReference type="NCBI Taxonomy" id="688867"/>
    <lineage>
        <taxon>Bacteria</taxon>
        <taxon>Pseudomonadati</taxon>
        <taxon>Bacteroidota</taxon>
        <taxon>Cytophagia</taxon>
        <taxon>Cytophagales</taxon>
        <taxon>Fulvivirgaceae</taxon>
        <taxon>Ohtaekwangia</taxon>
    </lineage>
</organism>
<gene>
    <name evidence="2" type="ORF">SAMN05660236_4769</name>
</gene>
<dbReference type="Proteomes" id="UP000190961">
    <property type="component" value="Unassembled WGS sequence"/>
</dbReference>
<protein>
    <recommendedName>
        <fullName evidence="4">Lipoprotein</fullName>
    </recommendedName>
</protein>
<reference evidence="2 3" key="1">
    <citation type="submission" date="2017-02" db="EMBL/GenBank/DDBJ databases">
        <authorList>
            <person name="Peterson S.W."/>
        </authorList>
    </citation>
    <scope>NUCLEOTIDE SEQUENCE [LARGE SCALE GENOMIC DNA]</scope>
    <source>
        <strain evidence="2 3">DSM 25262</strain>
    </source>
</reference>
<evidence type="ECO:0008006" key="4">
    <source>
        <dbReference type="Google" id="ProtNLM"/>
    </source>
</evidence>
<sequence length="146" mass="16752">MTSKKLLIFPLFFVTLLVSNSCVSKVDKDEFHQTCENSDRLIVKRYDLGTDSSVVRNLHDVVWTNTITDSKRIGKINHLFSSVKDGGYCCCMKTHYTMTFYKNNTELGVYSVDTTEIKDKIVLYGKSYQTSYIVELKDLHAIISDK</sequence>
<accession>A0A1T5M8Q2</accession>
<keyword evidence="1" id="KW-0732">Signal</keyword>
<evidence type="ECO:0000313" key="2">
    <source>
        <dbReference type="EMBL" id="SKC84394.1"/>
    </source>
</evidence>
<dbReference type="EMBL" id="FUZU01000003">
    <property type="protein sequence ID" value="SKC84394.1"/>
    <property type="molecule type" value="Genomic_DNA"/>
</dbReference>
<keyword evidence="3" id="KW-1185">Reference proteome</keyword>
<evidence type="ECO:0000313" key="3">
    <source>
        <dbReference type="Proteomes" id="UP000190961"/>
    </source>
</evidence>
<name>A0A1T5M8Q2_9BACT</name>
<feature type="chain" id="PRO_5012436951" description="Lipoprotein" evidence="1">
    <location>
        <begin position="25"/>
        <end position="146"/>
    </location>
</feature>
<proteinExistence type="predicted"/>
<dbReference type="RefSeq" id="WP_143785905.1">
    <property type="nucleotide sequence ID" value="NZ_FUZU01000003.1"/>
</dbReference>
<dbReference type="AlphaFoldDB" id="A0A1T5M8Q2"/>
<evidence type="ECO:0000256" key="1">
    <source>
        <dbReference type="SAM" id="SignalP"/>
    </source>
</evidence>
<feature type="signal peptide" evidence="1">
    <location>
        <begin position="1"/>
        <end position="24"/>
    </location>
</feature>